<accession>A0ACC1IF66</accession>
<gene>
    <name evidence="1" type="ORF">LPJ66_006529</name>
</gene>
<dbReference type="EMBL" id="JANBPG010001046">
    <property type="protein sequence ID" value="KAJ1892118.1"/>
    <property type="molecule type" value="Genomic_DNA"/>
</dbReference>
<name>A0ACC1IF66_9FUNG</name>
<evidence type="ECO:0000313" key="2">
    <source>
        <dbReference type="Proteomes" id="UP001150581"/>
    </source>
</evidence>
<sequence>MSFGSGGPTLPRDTQIDTRMFSNELLLLRVDLATHAFYRKLENPQDKKVLEIASHAANVSVLLRQATKKELKKYGQPGEQDITRDVRMKYQARQDQVTQLGTFDMQWGLKWLLSFIILLDSPVFGSAGAERMVVIAEQWVKALADAGIHEVADQMSELQSILQTARDELPASCALAEQLPGKFSSACSLLFAGQLRDAYVDMYKPKWVVAEETLNNQAQGECLSEMSLDEARQLVDDIVPLDAVCISSCPLDIRIDSVGAAGAEDASGLQQYVPVLVRIFDRQKMADREDKEPILLRFGYEILEFLRPGFIIEATLHTLSNGCHYIDAVTMVWPSYSPLDYVELY</sequence>
<dbReference type="Proteomes" id="UP001150581">
    <property type="component" value="Unassembled WGS sequence"/>
</dbReference>
<comment type="caution">
    <text evidence="1">The sequence shown here is derived from an EMBL/GenBank/DDBJ whole genome shotgun (WGS) entry which is preliminary data.</text>
</comment>
<proteinExistence type="predicted"/>
<protein>
    <submittedName>
        <fullName evidence="1">Uncharacterized protein</fullName>
    </submittedName>
</protein>
<reference evidence="1" key="1">
    <citation type="submission" date="2022-07" db="EMBL/GenBank/DDBJ databases">
        <title>Phylogenomic reconstructions and comparative analyses of Kickxellomycotina fungi.</title>
        <authorList>
            <person name="Reynolds N.K."/>
            <person name="Stajich J.E."/>
            <person name="Barry K."/>
            <person name="Grigoriev I.V."/>
            <person name="Crous P."/>
            <person name="Smith M.E."/>
        </authorList>
    </citation>
    <scope>NUCLEOTIDE SEQUENCE</scope>
    <source>
        <strain evidence="1">Benny 63K</strain>
    </source>
</reference>
<organism evidence="1 2">
    <name type="scientific">Kickxella alabastrina</name>
    <dbReference type="NCBI Taxonomy" id="61397"/>
    <lineage>
        <taxon>Eukaryota</taxon>
        <taxon>Fungi</taxon>
        <taxon>Fungi incertae sedis</taxon>
        <taxon>Zoopagomycota</taxon>
        <taxon>Kickxellomycotina</taxon>
        <taxon>Kickxellomycetes</taxon>
        <taxon>Kickxellales</taxon>
        <taxon>Kickxellaceae</taxon>
        <taxon>Kickxella</taxon>
    </lineage>
</organism>
<evidence type="ECO:0000313" key="1">
    <source>
        <dbReference type="EMBL" id="KAJ1892118.1"/>
    </source>
</evidence>
<keyword evidence="2" id="KW-1185">Reference proteome</keyword>